<feature type="compositionally biased region" description="Low complexity" evidence="6">
    <location>
        <begin position="225"/>
        <end position="239"/>
    </location>
</feature>
<organism evidence="10 11">
    <name type="scientific">Lachancea dasiensis</name>
    <dbReference type="NCBI Taxonomy" id="1072105"/>
    <lineage>
        <taxon>Eukaryota</taxon>
        <taxon>Fungi</taxon>
        <taxon>Dikarya</taxon>
        <taxon>Ascomycota</taxon>
        <taxon>Saccharomycotina</taxon>
        <taxon>Saccharomycetes</taxon>
        <taxon>Saccharomycetales</taxon>
        <taxon>Saccharomycetaceae</taxon>
        <taxon>Lachancea</taxon>
    </lineage>
</organism>
<keyword evidence="11" id="KW-1185">Reference proteome</keyword>
<gene>
    <name evidence="10" type="ORF">LADA_0A02454G</name>
</gene>
<keyword evidence="4" id="KW-0333">Golgi apparatus</keyword>
<feature type="region of interest" description="Disordered" evidence="6">
    <location>
        <begin position="339"/>
        <end position="371"/>
    </location>
</feature>
<dbReference type="Pfam" id="PF22874">
    <property type="entry name" value="SBE2_M"/>
    <property type="match status" value="1"/>
</dbReference>
<evidence type="ECO:0000259" key="9">
    <source>
        <dbReference type="Pfam" id="PF22876"/>
    </source>
</evidence>
<feature type="domain" description="SBE2/SBE22 middle" evidence="8">
    <location>
        <begin position="372"/>
        <end position="491"/>
    </location>
</feature>
<dbReference type="Proteomes" id="UP000190274">
    <property type="component" value="Chromosome A"/>
</dbReference>
<comment type="subcellular location">
    <subcellularLocation>
        <location evidence="1">Golgi apparatus</location>
    </subcellularLocation>
</comment>
<feature type="region of interest" description="Disordered" evidence="6">
    <location>
        <begin position="128"/>
        <end position="147"/>
    </location>
</feature>
<feature type="region of interest" description="Disordered" evidence="6">
    <location>
        <begin position="180"/>
        <end position="311"/>
    </location>
</feature>
<proteinExistence type="predicted"/>
<dbReference type="Pfam" id="PF17076">
    <property type="entry name" value="SBE2_C"/>
    <property type="match status" value="1"/>
</dbReference>
<evidence type="ECO:0000256" key="5">
    <source>
        <dbReference type="ARBA" id="ARBA00023316"/>
    </source>
</evidence>
<evidence type="ECO:0000259" key="7">
    <source>
        <dbReference type="Pfam" id="PF17076"/>
    </source>
</evidence>
<feature type="region of interest" description="Disordered" evidence="6">
    <location>
        <begin position="1"/>
        <end position="123"/>
    </location>
</feature>
<dbReference type="GO" id="GO:0031505">
    <property type="term" value="P:fungal-type cell wall organization"/>
    <property type="evidence" value="ECO:0007669"/>
    <property type="project" value="InterPro"/>
</dbReference>
<feature type="compositionally biased region" description="Low complexity" evidence="6">
    <location>
        <begin position="349"/>
        <end position="368"/>
    </location>
</feature>
<keyword evidence="3" id="KW-0653">Protein transport</keyword>
<dbReference type="GO" id="GO:0005794">
    <property type="term" value="C:Golgi apparatus"/>
    <property type="evidence" value="ECO:0007669"/>
    <property type="project" value="UniProtKB-SubCell"/>
</dbReference>
<feature type="compositionally biased region" description="Polar residues" evidence="6">
    <location>
        <begin position="107"/>
        <end position="120"/>
    </location>
</feature>
<evidence type="ECO:0000256" key="6">
    <source>
        <dbReference type="SAM" id="MobiDB-lite"/>
    </source>
</evidence>
<feature type="compositionally biased region" description="Polar residues" evidence="6">
    <location>
        <begin position="87"/>
        <end position="97"/>
    </location>
</feature>
<dbReference type="InterPro" id="IPR031403">
    <property type="entry name" value="Sbe2/Sbe22_C"/>
</dbReference>
<feature type="compositionally biased region" description="Low complexity" evidence="6">
    <location>
        <begin position="256"/>
        <end position="269"/>
    </location>
</feature>
<feature type="domain" description="SBE2/SBE22 N-terminal" evidence="9">
    <location>
        <begin position="65"/>
        <end position="351"/>
    </location>
</feature>
<evidence type="ECO:0000313" key="10">
    <source>
        <dbReference type="EMBL" id="SCU77834.1"/>
    </source>
</evidence>
<dbReference type="OrthoDB" id="289721at2759"/>
<keyword evidence="2" id="KW-0813">Transport</keyword>
<evidence type="ECO:0000256" key="3">
    <source>
        <dbReference type="ARBA" id="ARBA00022927"/>
    </source>
</evidence>
<evidence type="ECO:0000256" key="4">
    <source>
        <dbReference type="ARBA" id="ARBA00023034"/>
    </source>
</evidence>
<dbReference type="EMBL" id="LT598460">
    <property type="protein sequence ID" value="SCU77834.1"/>
    <property type="molecule type" value="Genomic_DNA"/>
</dbReference>
<evidence type="ECO:0000259" key="8">
    <source>
        <dbReference type="Pfam" id="PF22874"/>
    </source>
</evidence>
<evidence type="ECO:0000256" key="1">
    <source>
        <dbReference type="ARBA" id="ARBA00004555"/>
    </source>
</evidence>
<evidence type="ECO:0000313" key="11">
    <source>
        <dbReference type="Proteomes" id="UP000190274"/>
    </source>
</evidence>
<evidence type="ECO:0000256" key="2">
    <source>
        <dbReference type="ARBA" id="ARBA00022448"/>
    </source>
</evidence>
<keyword evidence="5" id="KW-0961">Cell wall biogenesis/degradation</keyword>
<name>A0A1G4IMZ2_9SACH</name>
<dbReference type="AlphaFoldDB" id="A0A1G4IMZ2"/>
<feature type="compositionally biased region" description="Polar residues" evidence="6">
    <location>
        <begin position="189"/>
        <end position="224"/>
    </location>
</feature>
<dbReference type="GO" id="GO:0015031">
    <property type="term" value="P:protein transport"/>
    <property type="evidence" value="ECO:0007669"/>
    <property type="project" value="UniProtKB-KW"/>
</dbReference>
<dbReference type="InterPro" id="IPR053948">
    <property type="entry name" value="SBE2/SBE22_N"/>
</dbReference>
<dbReference type="Pfam" id="PF22876">
    <property type="entry name" value="SBE2_N"/>
    <property type="match status" value="1"/>
</dbReference>
<protein>
    <submittedName>
        <fullName evidence="10">LADA_0A02454g1_1</fullName>
    </submittedName>
</protein>
<feature type="domain" description="Sbe2/Sbe22 C-terminal" evidence="7">
    <location>
        <begin position="499"/>
        <end position="809"/>
    </location>
</feature>
<dbReference type="InterPro" id="IPR053949">
    <property type="entry name" value="SBE2/SBE22_M"/>
</dbReference>
<sequence>MSKNTLNATSLETLLEESRSSGGSGSPVSAGSQPTQQHGQKLRGKMESYPEPNVNFVSANSSSGGSSKTIGLGIARRPSDNLLMNLAQEQQQHSGTMPQPPSRKKLISSQERPLSNDSIVTQNSNIFSSSTSSTAWSSNDSSRGSSIIDDLTTENVKRVGEEVSFAETDGESTIDLTSTAASEYSASTQQNLASHIHKQPQNTQQQPSKTRYMFTNSSLARSQTSFSSSNPSPLKNNFSRHSAPNRLFSKSTSALSQQQQRPQQQSTQPAVLTPSQRYRLRREQNKTALQNSIKQKEKYYDEQETLPSSPYSQADINENFIWNIPAASNSTNSFLMSLKPPPMKKSQSKQKIGFSRSSSQNSALSSESGQYLDYSEMPPMPIAGLSSTSDFQNFQQTSENLSSVYQHSSSKFSKSKLWERTSSMEVLPLQFKSASDEGMEDLRLVSEDKVQLCSPSRPTWLPPKAEIERKSHEEKINKTMSMASLDQLERSRGREEALVRDETNRQKVVLLLDRGISRQSSLRDLKKIVWDTPLVCDIRGDVYDILLQSDARIISQFYIQPFDKISKVMESMHFPRGKHIEIEKLISKIPGARPHSRSENLMLLLKLKSISNQGLLPGDAALFHHLLIDNAESDLGKVWEMANLIQLTCFNDSTGAKFDSRVVSPRGVVASYLSKHVEFKDEFNSECLNINTWWNILQWMDHEVFMWCLDVIVVHNSQPYKNAPVVAEKLANRTWDFYKSQHVVINYKVLASLMLNVLQNYHFGFNDLRSLGDLQDQEFRIPSAVGELLDTQFDREIFFKKWRHYYKKF</sequence>
<accession>A0A1G4IMZ2</accession>
<reference evidence="10 11" key="1">
    <citation type="submission" date="2016-03" db="EMBL/GenBank/DDBJ databases">
        <authorList>
            <person name="Devillers H."/>
        </authorList>
    </citation>
    <scope>NUCLEOTIDE SEQUENCE [LARGE SCALE GENOMIC DNA]</scope>
    <source>
        <strain evidence="10">CBS 10888</strain>
    </source>
</reference>